<gene>
    <name evidence="2" type="ORF">B0I36DRAFT_436048</name>
</gene>
<dbReference type="AlphaFoldDB" id="A0A9P8XTK7"/>
<dbReference type="Proteomes" id="UP000756346">
    <property type="component" value="Unassembled WGS sequence"/>
</dbReference>
<feature type="compositionally biased region" description="Pro residues" evidence="1">
    <location>
        <begin position="11"/>
        <end position="20"/>
    </location>
</feature>
<comment type="caution">
    <text evidence="2">The sequence shown here is derived from an EMBL/GenBank/DDBJ whole genome shotgun (WGS) entry which is preliminary data.</text>
</comment>
<evidence type="ECO:0000256" key="1">
    <source>
        <dbReference type="SAM" id="MobiDB-lite"/>
    </source>
</evidence>
<keyword evidence="3" id="KW-1185">Reference proteome</keyword>
<proteinExistence type="predicted"/>
<dbReference type="EMBL" id="JAGTJQ010000012">
    <property type="protein sequence ID" value="KAH7016324.1"/>
    <property type="molecule type" value="Genomic_DNA"/>
</dbReference>
<dbReference type="GeneID" id="70192343"/>
<sequence length="230" mass="26727">MQIQNNREALRPPPLNPPSPVSDERKAILSMLHDAVRVVRSVEVNDSKDIRTLWSLAQESNLRSEFHRRYNCALFYDRFEPLETRDSGTLASSHGIDEETFQEMRKAQPKNRFWSILRDLADESNLQNHKDALLCIPVHHSTLRTDKARSTTIKDIKERLQNDHDPLKGYLQAAIRLCDAILKLQLPSYPLMIENFRSKSWDPLTDDLYKALLSLERHPRIPLPSLIVDR</sequence>
<name>A0A9P8XTK7_9PEZI</name>
<dbReference type="RefSeq" id="XP_046005948.1">
    <property type="nucleotide sequence ID" value="XM_046162797.1"/>
</dbReference>
<feature type="region of interest" description="Disordered" evidence="1">
    <location>
        <begin position="1"/>
        <end position="23"/>
    </location>
</feature>
<organism evidence="2 3">
    <name type="scientific">Microdochium trichocladiopsis</name>
    <dbReference type="NCBI Taxonomy" id="1682393"/>
    <lineage>
        <taxon>Eukaryota</taxon>
        <taxon>Fungi</taxon>
        <taxon>Dikarya</taxon>
        <taxon>Ascomycota</taxon>
        <taxon>Pezizomycotina</taxon>
        <taxon>Sordariomycetes</taxon>
        <taxon>Xylariomycetidae</taxon>
        <taxon>Xylariales</taxon>
        <taxon>Microdochiaceae</taxon>
        <taxon>Microdochium</taxon>
    </lineage>
</organism>
<accession>A0A9P8XTK7</accession>
<protein>
    <submittedName>
        <fullName evidence="2">Uncharacterized protein</fullName>
    </submittedName>
</protein>
<dbReference type="OrthoDB" id="4846383at2759"/>
<reference evidence="2" key="1">
    <citation type="journal article" date="2021" name="Nat. Commun.">
        <title>Genetic determinants of endophytism in the Arabidopsis root mycobiome.</title>
        <authorList>
            <person name="Mesny F."/>
            <person name="Miyauchi S."/>
            <person name="Thiergart T."/>
            <person name="Pickel B."/>
            <person name="Atanasova L."/>
            <person name="Karlsson M."/>
            <person name="Huettel B."/>
            <person name="Barry K.W."/>
            <person name="Haridas S."/>
            <person name="Chen C."/>
            <person name="Bauer D."/>
            <person name="Andreopoulos W."/>
            <person name="Pangilinan J."/>
            <person name="LaButti K."/>
            <person name="Riley R."/>
            <person name="Lipzen A."/>
            <person name="Clum A."/>
            <person name="Drula E."/>
            <person name="Henrissat B."/>
            <person name="Kohler A."/>
            <person name="Grigoriev I.V."/>
            <person name="Martin F.M."/>
            <person name="Hacquard S."/>
        </authorList>
    </citation>
    <scope>NUCLEOTIDE SEQUENCE</scope>
    <source>
        <strain evidence="2">MPI-CAGE-CH-0230</strain>
    </source>
</reference>
<evidence type="ECO:0000313" key="2">
    <source>
        <dbReference type="EMBL" id="KAH7016324.1"/>
    </source>
</evidence>
<evidence type="ECO:0000313" key="3">
    <source>
        <dbReference type="Proteomes" id="UP000756346"/>
    </source>
</evidence>